<protein>
    <recommendedName>
        <fullName evidence="1">Phosphatidylinositol transfer protein N-terminal domain-containing protein</fullName>
    </recommendedName>
</protein>
<dbReference type="GO" id="GO:0005737">
    <property type="term" value="C:cytoplasm"/>
    <property type="evidence" value="ECO:0007669"/>
    <property type="project" value="UniProtKB-ARBA"/>
</dbReference>
<dbReference type="GO" id="GO:0008526">
    <property type="term" value="F:phosphatidylinositol transfer activity"/>
    <property type="evidence" value="ECO:0007669"/>
    <property type="project" value="UniProtKB-ARBA"/>
</dbReference>
<dbReference type="PANTHER" id="PTHR10658">
    <property type="entry name" value="PHOSPHATIDYLINOSITOL TRANSFER PROTEIN"/>
    <property type="match status" value="1"/>
</dbReference>
<dbReference type="Proteomes" id="UP001608902">
    <property type="component" value="Unassembled WGS sequence"/>
</dbReference>
<name>A0ABD6EAZ0_9BILA</name>
<feature type="domain" description="Phosphatidylinositol transfer protein N-terminal" evidence="1">
    <location>
        <begin position="1"/>
        <end position="252"/>
    </location>
</feature>
<dbReference type="GO" id="GO:0071944">
    <property type="term" value="C:cell periphery"/>
    <property type="evidence" value="ECO:0007669"/>
    <property type="project" value="UniProtKB-ARBA"/>
</dbReference>
<gene>
    <name evidence="2" type="ORF">AB6A40_000179</name>
</gene>
<evidence type="ECO:0000313" key="2">
    <source>
        <dbReference type="EMBL" id="MFH4973470.1"/>
    </source>
</evidence>
<evidence type="ECO:0000259" key="1">
    <source>
        <dbReference type="Pfam" id="PF02121"/>
    </source>
</evidence>
<accession>A0ABD6EAZ0</accession>
<dbReference type="Pfam" id="PF02121">
    <property type="entry name" value="IP_trans"/>
    <property type="match status" value="1"/>
</dbReference>
<proteinExistence type="predicted"/>
<reference evidence="2 3" key="1">
    <citation type="submission" date="2024-08" db="EMBL/GenBank/DDBJ databases">
        <title>Gnathostoma spinigerum genome.</title>
        <authorList>
            <person name="Gonzalez-Bertolin B."/>
            <person name="Monzon S."/>
            <person name="Zaballos A."/>
            <person name="Jimenez P."/>
            <person name="Dekumyoy P."/>
            <person name="Varona S."/>
            <person name="Cuesta I."/>
            <person name="Sumanam S."/>
            <person name="Adisakwattana P."/>
            <person name="Gasser R.B."/>
            <person name="Hernandez-Gonzalez A."/>
            <person name="Young N.D."/>
            <person name="Perteguer M.J."/>
        </authorList>
    </citation>
    <scope>NUCLEOTIDE SEQUENCE [LARGE SCALE GENOMIC DNA]</scope>
    <source>
        <strain evidence="2">AL3</strain>
        <tissue evidence="2">Liver</tissue>
    </source>
</reference>
<dbReference type="PANTHER" id="PTHR10658:SF35">
    <property type="entry name" value="PHOSPHATIDYLINOSITOL TRANSFER PROTEIN"/>
    <property type="match status" value="1"/>
</dbReference>
<sequence>MLLKEYRVLLPLEVSEYERGQLYAVAETSKNETGGGDGVEVIRQMPFTSDSLRPGETLRGTYTEKIYHTKSKAPWIFRKFLPDSAFALQEESWNAYPYIKTVITNPDYLGERFFITVTSMHLNDNGGTENALNLTEKELEQREVIILNIYDDDNLKPSEISDETNPRIFTSKRTGRGPLEEGWEKTTTPVMCCYKVVSLQIRIFGLQTIMERIMHQQYPRIFTKFNRETFCWIDNWYDMTMDDIRSLEDETKNELKERIADDEKRGIVCDVGEDVKV</sequence>
<dbReference type="InterPro" id="IPR023393">
    <property type="entry name" value="START-like_dom_sf"/>
</dbReference>
<dbReference type="SUPFAM" id="SSF55961">
    <property type="entry name" value="Bet v1-like"/>
    <property type="match status" value="1"/>
</dbReference>
<organism evidence="2 3">
    <name type="scientific">Gnathostoma spinigerum</name>
    <dbReference type="NCBI Taxonomy" id="75299"/>
    <lineage>
        <taxon>Eukaryota</taxon>
        <taxon>Metazoa</taxon>
        <taxon>Ecdysozoa</taxon>
        <taxon>Nematoda</taxon>
        <taxon>Chromadorea</taxon>
        <taxon>Rhabditida</taxon>
        <taxon>Spirurina</taxon>
        <taxon>Gnathostomatomorpha</taxon>
        <taxon>Gnathostomatoidea</taxon>
        <taxon>Gnathostomatidae</taxon>
        <taxon>Gnathostoma</taxon>
    </lineage>
</organism>
<evidence type="ECO:0000313" key="3">
    <source>
        <dbReference type="Proteomes" id="UP001608902"/>
    </source>
</evidence>
<dbReference type="EMBL" id="JBGFUD010000042">
    <property type="protein sequence ID" value="MFH4973470.1"/>
    <property type="molecule type" value="Genomic_DNA"/>
</dbReference>
<dbReference type="InterPro" id="IPR055261">
    <property type="entry name" value="PI_transfer_N"/>
</dbReference>
<dbReference type="InterPro" id="IPR001666">
    <property type="entry name" value="PI_transfer"/>
</dbReference>
<dbReference type="PRINTS" id="PR00391">
    <property type="entry name" value="PITRANSFER"/>
</dbReference>
<dbReference type="AlphaFoldDB" id="A0ABD6EAZ0"/>
<comment type="caution">
    <text evidence="2">The sequence shown here is derived from an EMBL/GenBank/DDBJ whole genome shotgun (WGS) entry which is preliminary data.</text>
</comment>
<dbReference type="Gene3D" id="3.30.530.20">
    <property type="match status" value="1"/>
</dbReference>
<keyword evidence="3" id="KW-1185">Reference proteome</keyword>
<dbReference type="FunFam" id="3.30.530.20:FF:000028">
    <property type="entry name" value="Phosphatidylinositol transfer protein 5"/>
    <property type="match status" value="1"/>
</dbReference>